<reference evidence="1" key="1">
    <citation type="submission" date="2020-03" db="EMBL/GenBank/DDBJ databases">
        <title>The deep terrestrial virosphere.</title>
        <authorList>
            <person name="Holmfeldt K."/>
            <person name="Nilsson E."/>
            <person name="Simone D."/>
            <person name="Lopez-Fernandez M."/>
            <person name="Wu X."/>
            <person name="de Brujin I."/>
            <person name="Lundin D."/>
            <person name="Andersson A."/>
            <person name="Bertilsson S."/>
            <person name="Dopson M."/>
        </authorList>
    </citation>
    <scope>NUCLEOTIDE SEQUENCE</scope>
    <source>
        <strain evidence="2">MM171A02327</strain>
        <strain evidence="1">MM171B00591</strain>
    </source>
</reference>
<evidence type="ECO:0000313" key="2">
    <source>
        <dbReference type="EMBL" id="QJH92813.1"/>
    </source>
</evidence>
<evidence type="ECO:0000313" key="1">
    <source>
        <dbReference type="EMBL" id="QJB03666.1"/>
    </source>
</evidence>
<gene>
    <name evidence="2" type="ORF">MM171A02327_0004</name>
    <name evidence="1" type="ORF">MM171B00591_0026</name>
</gene>
<protein>
    <submittedName>
        <fullName evidence="1">Uncharacterized protein</fullName>
    </submittedName>
</protein>
<sequence length="52" mass="6212">MKRLWAILNDEGKISVMEKTETGLTCLKHVKDNDELEEYLKTIDYLYVMKDF</sequence>
<name>A0A6M3MED6_9ZZZZ</name>
<organism evidence="1">
    <name type="scientific">viral metagenome</name>
    <dbReference type="NCBI Taxonomy" id="1070528"/>
    <lineage>
        <taxon>unclassified sequences</taxon>
        <taxon>metagenomes</taxon>
        <taxon>organismal metagenomes</taxon>
    </lineage>
</organism>
<dbReference type="AlphaFoldDB" id="A0A6M3MED6"/>
<dbReference type="EMBL" id="MT143855">
    <property type="protein sequence ID" value="QJB03666.1"/>
    <property type="molecule type" value="Genomic_DNA"/>
</dbReference>
<dbReference type="EMBL" id="MT143923">
    <property type="protein sequence ID" value="QJH92813.1"/>
    <property type="molecule type" value="Genomic_DNA"/>
</dbReference>
<proteinExistence type="predicted"/>
<accession>A0A6M3MED6</accession>